<proteinExistence type="predicted"/>
<reference evidence="2" key="1">
    <citation type="submission" date="2017-01" db="EMBL/GenBank/DDBJ databases">
        <authorList>
            <person name="Varghese N."/>
            <person name="Submissions S."/>
        </authorList>
    </citation>
    <scope>NUCLEOTIDE SEQUENCE [LARGE SCALE GENOMIC DNA]</scope>
    <source>
        <strain evidence="2">3bp</strain>
    </source>
</reference>
<dbReference type="PANTHER" id="PTHR36439">
    <property type="entry name" value="BLL4334 PROTEIN"/>
    <property type="match status" value="1"/>
</dbReference>
<dbReference type="EMBL" id="FTMI01000004">
    <property type="protein sequence ID" value="SIQ46749.1"/>
    <property type="molecule type" value="Genomic_DNA"/>
</dbReference>
<dbReference type="Pfam" id="PF08002">
    <property type="entry name" value="DUF1697"/>
    <property type="match status" value="1"/>
</dbReference>
<organism evidence="1 2">
    <name type="scientific">Cellulosimicrobium aquatile</name>
    <dbReference type="NCBI Taxonomy" id="1612203"/>
    <lineage>
        <taxon>Bacteria</taxon>
        <taxon>Bacillati</taxon>
        <taxon>Actinomycetota</taxon>
        <taxon>Actinomycetes</taxon>
        <taxon>Micrococcales</taxon>
        <taxon>Promicromonosporaceae</taxon>
        <taxon>Cellulosimicrobium</taxon>
    </lineage>
</organism>
<dbReference type="AlphaFoldDB" id="A0A1N6T075"/>
<gene>
    <name evidence="1" type="ORF">SAMN05518682_2614</name>
</gene>
<name>A0A1N6T075_9MICO</name>
<keyword evidence="2" id="KW-1185">Reference proteome</keyword>
<accession>A0A1N6T075</accession>
<evidence type="ECO:0000313" key="2">
    <source>
        <dbReference type="Proteomes" id="UP000186235"/>
    </source>
</evidence>
<dbReference type="PANTHER" id="PTHR36439:SF1">
    <property type="entry name" value="DUF1697 DOMAIN-CONTAINING PROTEIN"/>
    <property type="match status" value="1"/>
</dbReference>
<dbReference type="InterPro" id="IPR012545">
    <property type="entry name" value="DUF1697"/>
</dbReference>
<dbReference type="Proteomes" id="UP000186235">
    <property type="component" value="Unassembled WGS sequence"/>
</dbReference>
<dbReference type="SUPFAM" id="SSF160379">
    <property type="entry name" value="SP0830-like"/>
    <property type="match status" value="1"/>
</dbReference>
<dbReference type="RefSeq" id="WP_051028210.1">
    <property type="nucleotide sequence ID" value="NZ_FTMI01000004.1"/>
</dbReference>
<dbReference type="PIRSF" id="PIRSF008502">
    <property type="entry name" value="UCP008502"/>
    <property type="match status" value="1"/>
</dbReference>
<sequence length="194" mass="19777">MVPPSPGDVVVTAYACLLFAVNVGGRKVPSTALRDLAGELGLAHARTVVNSGNLVVGPGSSGASSPADVARLLHDGVAERFGVDAAVAVLTTERLRKIVRGNPLPDDAADRPAGLLVHVGEEPVDPDAAAALGPRLTTERAVVANGVLYVAYPDGVGRSRLTAAVLAKAAGTPVTGRNWRTTTRLLALAEDTPP</sequence>
<protein>
    <submittedName>
        <fullName evidence="1">Uncharacterized conserved protein, DUF1697 family</fullName>
    </submittedName>
</protein>
<evidence type="ECO:0000313" key="1">
    <source>
        <dbReference type="EMBL" id="SIQ46749.1"/>
    </source>
</evidence>
<dbReference type="Gene3D" id="3.30.70.1280">
    <property type="entry name" value="SP0830-like domains"/>
    <property type="match status" value="1"/>
</dbReference>